<dbReference type="EMBL" id="VZAP01000013">
    <property type="protein sequence ID" value="MQO91296.1"/>
    <property type="molecule type" value="Genomic_DNA"/>
</dbReference>
<dbReference type="RefSeq" id="WP_153136998.1">
    <property type="nucleotide sequence ID" value="NZ_JAHOFA010000040.1"/>
</dbReference>
<accession>A0AA90VJT8</accession>
<dbReference type="InterPro" id="IPR014729">
    <property type="entry name" value="Rossmann-like_a/b/a_fold"/>
</dbReference>
<gene>
    <name evidence="1" type="ORF">F7D31_01130</name>
</gene>
<dbReference type="Gene3D" id="3.40.50.620">
    <property type="entry name" value="HUPs"/>
    <property type="match status" value="1"/>
</dbReference>
<organism evidence="1 2">
    <name type="scientific">Segatella copri</name>
    <dbReference type="NCBI Taxonomy" id="165179"/>
    <lineage>
        <taxon>Bacteria</taxon>
        <taxon>Pseudomonadati</taxon>
        <taxon>Bacteroidota</taxon>
        <taxon>Bacteroidia</taxon>
        <taxon>Bacteroidales</taxon>
        <taxon>Prevotellaceae</taxon>
        <taxon>Segatella</taxon>
    </lineage>
</organism>
<reference evidence="2" key="1">
    <citation type="submission" date="2019-09" db="EMBL/GenBank/DDBJ databases">
        <title>Distinct polysaccharide growth profiles of human intestinal Prevotella copri isolates.</title>
        <authorList>
            <person name="Fehlner-Peach H."/>
            <person name="Magnabosco C."/>
            <person name="Raghavan V."/>
            <person name="Scher J.U."/>
            <person name="Tett A."/>
            <person name="Cox L.M."/>
            <person name="Gottsegen C."/>
            <person name="Watters A."/>
            <person name="Wiltshire- Gordon J.D."/>
            <person name="Segata N."/>
            <person name="Bonneau R."/>
            <person name="Littman D.R."/>
        </authorList>
    </citation>
    <scope>NUCLEOTIDE SEQUENCE [LARGE SCALE GENOMIC DNA]</scope>
    <source>
        <strain evidence="2">iAU3127</strain>
    </source>
</reference>
<evidence type="ECO:0000313" key="1">
    <source>
        <dbReference type="EMBL" id="MQO91296.1"/>
    </source>
</evidence>
<dbReference type="NCBIfam" id="NF041925">
    <property type="entry name" value="QatC"/>
    <property type="match status" value="1"/>
</dbReference>
<proteinExistence type="predicted"/>
<dbReference type="InterPro" id="IPR049676">
    <property type="entry name" value="QatC"/>
</dbReference>
<sequence length="472" mass="54063">MGARVNVRFELSNNSNSKELGKFILLSSDIDGNPIEAALNFDFYPLWEFSQDTSSAYFDVLLLGQIVYSTDRILNRLTFSDDGWCRNIELNDVPVVNADLFNQHRQEFNTALSYLTGDNWTVSFTQMPPLEYTPEIEHHYNEDEYECVSLFSGGLDSLIGFIDKASDLHAGKKVLLVSHYDMGKESMDQERIFHSCAANEFFNGKYTSIKAKIGMKNCIKERKVKYENTFRSRSFLFFAMGLYCAKRISATQEVIVPENGTISINIPLCKSRRSSCSTRTTHPVSMKLIMRALENVGINNALINPYHFKSKADMMIDCARDNSKRHILEVLSPLSCSCAKRSHNRWWDKDGEYIHANHVHHCGMCMPCIYRRVAMNAIGLDDPAELGTDIFQPTRHFNINNLQSKTSLDVNLLLRFIRKINRPAVENELLAEGIDENELDRYVDLVMHSYQQIKDWISLKADDNIKRKAGIL</sequence>
<name>A0AA90VJT8_9BACT</name>
<dbReference type="AlphaFoldDB" id="A0AA90VJT8"/>
<protein>
    <recommendedName>
        <fullName evidence="3">7-cyano-7-deazaguanine synthase</fullName>
    </recommendedName>
</protein>
<comment type="caution">
    <text evidence="1">The sequence shown here is derived from an EMBL/GenBank/DDBJ whole genome shotgun (WGS) entry which is preliminary data.</text>
</comment>
<evidence type="ECO:0000313" key="2">
    <source>
        <dbReference type="Proteomes" id="UP000421283"/>
    </source>
</evidence>
<dbReference type="Proteomes" id="UP000421283">
    <property type="component" value="Unassembled WGS sequence"/>
</dbReference>
<evidence type="ECO:0008006" key="3">
    <source>
        <dbReference type="Google" id="ProtNLM"/>
    </source>
</evidence>